<dbReference type="InterPro" id="IPR028082">
    <property type="entry name" value="Peripla_BP_I"/>
</dbReference>
<dbReference type="RefSeq" id="WP_302041411.1">
    <property type="nucleotide sequence ID" value="NZ_JAUKPO010000033.1"/>
</dbReference>
<protein>
    <submittedName>
        <fullName evidence="6">Substrate-binding domain-containing protein</fullName>
    </submittedName>
</protein>
<reference evidence="6" key="1">
    <citation type="submission" date="2023-07" db="EMBL/GenBank/DDBJ databases">
        <title>The genome sequence of Rhodocytophaga aerolata KACC 12507.</title>
        <authorList>
            <person name="Zhang X."/>
        </authorList>
    </citation>
    <scope>NUCLEOTIDE SEQUENCE</scope>
    <source>
        <strain evidence="6">KACC 12507</strain>
    </source>
</reference>
<evidence type="ECO:0000313" key="6">
    <source>
        <dbReference type="EMBL" id="MDO1450610.1"/>
    </source>
</evidence>
<comment type="subcellular location">
    <subcellularLocation>
        <location evidence="1">Cell envelope</location>
    </subcellularLocation>
</comment>
<evidence type="ECO:0000256" key="3">
    <source>
        <dbReference type="ARBA" id="ARBA00022729"/>
    </source>
</evidence>
<gene>
    <name evidence="6" type="ORF">Q0590_30330</name>
</gene>
<evidence type="ECO:0000256" key="4">
    <source>
        <dbReference type="SAM" id="SignalP"/>
    </source>
</evidence>
<feature type="chain" id="PRO_5045448873" evidence="4">
    <location>
        <begin position="22"/>
        <end position="331"/>
    </location>
</feature>
<sequence>MRTLLFYLMLAIYLQACNHSASQTENAQADANTDNIQIAVIPKGTTHTYWNSVHAGASKAAKELGVTIHWQGPLKEDDRQVQIQTVQNFVSRGVDAIALAPLDSRSLIPSVKSARNRHIPVIIFDSDLGSDEYESFVATDNVEGGRLSAKRLVEAMGGKGKVILLRYAEGSASTTHREEGFLKGMKEYGKNMQIVSSNQYAGVTIEKALQVAQNLLNRYPDVEGVFCANETSAQAMLRALQMANKAGKVKLVGFDANETLVNALKKGDVHGLALQDPFVMGYLAVATATQAIRGERYEKRIDTGVQMVTQDNMNDEKIKALLYPEIEKWLQ</sequence>
<keyword evidence="7" id="KW-1185">Reference proteome</keyword>
<feature type="domain" description="Periplasmic binding protein" evidence="5">
    <location>
        <begin position="38"/>
        <end position="295"/>
    </location>
</feature>
<dbReference type="PANTHER" id="PTHR46847:SF1">
    <property type="entry name" value="D-ALLOSE-BINDING PERIPLASMIC PROTEIN-RELATED"/>
    <property type="match status" value="1"/>
</dbReference>
<dbReference type="CDD" id="cd20004">
    <property type="entry name" value="PBP1_ABC_sugar_binding-like"/>
    <property type="match status" value="1"/>
</dbReference>
<keyword evidence="3 4" id="KW-0732">Signal</keyword>
<dbReference type="Proteomes" id="UP001168528">
    <property type="component" value="Unassembled WGS sequence"/>
</dbReference>
<dbReference type="Pfam" id="PF13407">
    <property type="entry name" value="Peripla_BP_4"/>
    <property type="match status" value="1"/>
</dbReference>
<evidence type="ECO:0000313" key="7">
    <source>
        <dbReference type="Proteomes" id="UP001168528"/>
    </source>
</evidence>
<dbReference type="Gene3D" id="3.40.50.2300">
    <property type="match status" value="2"/>
</dbReference>
<evidence type="ECO:0000259" key="5">
    <source>
        <dbReference type="Pfam" id="PF13407"/>
    </source>
</evidence>
<comment type="similarity">
    <text evidence="2">Belongs to the bacterial solute-binding protein 2 family.</text>
</comment>
<accession>A0ABT8RII3</accession>
<dbReference type="EMBL" id="JAUKPO010000033">
    <property type="protein sequence ID" value="MDO1450610.1"/>
    <property type="molecule type" value="Genomic_DNA"/>
</dbReference>
<feature type="signal peptide" evidence="4">
    <location>
        <begin position="1"/>
        <end position="21"/>
    </location>
</feature>
<dbReference type="SUPFAM" id="SSF53822">
    <property type="entry name" value="Periplasmic binding protein-like I"/>
    <property type="match status" value="1"/>
</dbReference>
<evidence type="ECO:0000256" key="2">
    <source>
        <dbReference type="ARBA" id="ARBA00007639"/>
    </source>
</evidence>
<dbReference type="InterPro" id="IPR025997">
    <property type="entry name" value="SBP_2_dom"/>
</dbReference>
<evidence type="ECO:0000256" key="1">
    <source>
        <dbReference type="ARBA" id="ARBA00004196"/>
    </source>
</evidence>
<name>A0ABT8RII3_9BACT</name>
<organism evidence="6 7">
    <name type="scientific">Rhodocytophaga aerolata</name>
    <dbReference type="NCBI Taxonomy" id="455078"/>
    <lineage>
        <taxon>Bacteria</taxon>
        <taxon>Pseudomonadati</taxon>
        <taxon>Bacteroidota</taxon>
        <taxon>Cytophagia</taxon>
        <taxon>Cytophagales</taxon>
        <taxon>Rhodocytophagaceae</taxon>
        <taxon>Rhodocytophaga</taxon>
    </lineage>
</organism>
<dbReference type="PANTHER" id="PTHR46847">
    <property type="entry name" value="D-ALLOSE-BINDING PERIPLASMIC PROTEIN-RELATED"/>
    <property type="match status" value="1"/>
</dbReference>
<comment type="caution">
    <text evidence="6">The sequence shown here is derived from an EMBL/GenBank/DDBJ whole genome shotgun (WGS) entry which is preliminary data.</text>
</comment>
<proteinExistence type="inferred from homology"/>